<sequence>MVGIFAVMRVDVRRNACVIAQRTEKFLGHFAVVTAELGISKLWRVKNEIRAPADVEVGRDQRLVHGNRETAIARTSAPLAKRFVDTFTQRNGNVLGDVVWVHARRFVVAVRGQPDVHVAVESEKRQHVVEKADTCRDVGLTYAVEIDVERDLGFFCVAGNV</sequence>
<gene>
    <name evidence="1" type="ORF">RU92_GL001192</name>
</gene>
<reference evidence="1 2" key="1">
    <citation type="submission" date="2014-12" db="EMBL/GenBank/DDBJ databases">
        <title>Draft genome sequences of 10 type strains of Lactococcus.</title>
        <authorList>
            <person name="Sun Z."/>
            <person name="Zhong Z."/>
            <person name="Liu W."/>
            <person name="Zhang W."/>
            <person name="Zhang H."/>
        </authorList>
    </citation>
    <scope>NUCLEOTIDE SEQUENCE [LARGE SCALE GENOMIC DNA]</scope>
    <source>
        <strain evidence="1 2">DSM 21502</strain>
    </source>
</reference>
<name>A0A2A5SPI9_LACLC</name>
<comment type="caution">
    <text evidence="1">The sequence shown here is derived from an EMBL/GenBank/DDBJ whole genome shotgun (WGS) entry which is preliminary data.</text>
</comment>
<protein>
    <submittedName>
        <fullName evidence="1">Uncharacterized protein</fullName>
    </submittedName>
</protein>
<dbReference type="EMBL" id="JXKC01000018">
    <property type="protein sequence ID" value="PCS15864.1"/>
    <property type="molecule type" value="Genomic_DNA"/>
</dbReference>
<accession>A0A2A5SPI9</accession>
<proteinExistence type="predicted"/>
<dbReference type="Proteomes" id="UP000218711">
    <property type="component" value="Unassembled WGS sequence"/>
</dbReference>
<evidence type="ECO:0000313" key="2">
    <source>
        <dbReference type="Proteomes" id="UP000218711"/>
    </source>
</evidence>
<organism evidence="1 2">
    <name type="scientific">Lactococcus cremoris subsp. tructae</name>
    <dbReference type="NCBI Taxonomy" id="542833"/>
    <lineage>
        <taxon>Bacteria</taxon>
        <taxon>Bacillati</taxon>
        <taxon>Bacillota</taxon>
        <taxon>Bacilli</taxon>
        <taxon>Lactobacillales</taxon>
        <taxon>Streptococcaceae</taxon>
        <taxon>Lactococcus</taxon>
    </lineage>
</organism>
<evidence type="ECO:0000313" key="1">
    <source>
        <dbReference type="EMBL" id="PCS15864.1"/>
    </source>
</evidence>
<dbReference type="AlphaFoldDB" id="A0A2A5SPI9"/>